<evidence type="ECO:0000313" key="6">
    <source>
        <dbReference type="Proteomes" id="UP000295781"/>
    </source>
</evidence>
<evidence type="ECO:0000256" key="3">
    <source>
        <dbReference type="SAM" id="SignalP"/>
    </source>
</evidence>
<comment type="subcellular location">
    <subcellularLocation>
        <location evidence="1">Cell envelope</location>
    </subcellularLocation>
</comment>
<protein>
    <recommendedName>
        <fullName evidence="4">Periplasmic binding protein domain-containing protein</fullName>
    </recommendedName>
</protein>
<dbReference type="GO" id="GO:0030288">
    <property type="term" value="C:outer membrane-bounded periplasmic space"/>
    <property type="evidence" value="ECO:0007669"/>
    <property type="project" value="TreeGrafter"/>
</dbReference>
<dbReference type="InterPro" id="IPR050555">
    <property type="entry name" value="Bact_Solute-Bind_Prot2"/>
</dbReference>
<organism evidence="5 6">
    <name type="scientific">Sorangium cellulosum</name>
    <name type="common">Polyangium cellulosum</name>
    <dbReference type="NCBI Taxonomy" id="56"/>
    <lineage>
        <taxon>Bacteria</taxon>
        <taxon>Pseudomonadati</taxon>
        <taxon>Myxococcota</taxon>
        <taxon>Polyangia</taxon>
        <taxon>Polyangiales</taxon>
        <taxon>Polyangiaceae</taxon>
        <taxon>Sorangium</taxon>
    </lineage>
</organism>
<dbReference type="InterPro" id="IPR028082">
    <property type="entry name" value="Peripla_BP_I"/>
</dbReference>
<evidence type="ECO:0000256" key="2">
    <source>
        <dbReference type="ARBA" id="ARBA00007639"/>
    </source>
</evidence>
<dbReference type="Gene3D" id="3.40.50.2300">
    <property type="match status" value="1"/>
</dbReference>
<feature type="domain" description="Periplasmic binding protein" evidence="4">
    <location>
        <begin position="78"/>
        <end position="179"/>
    </location>
</feature>
<accession>A0A4P2PVA7</accession>
<feature type="chain" id="PRO_5020793188" description="Periplasmic binding protein domain-containing protein" evidence="3">
    <location>
        <begin position="23"/>
        <end position="209"/>
    </location>
</feature>
<evidence type="ECO:0000256" key="1">
    <source>
        <dbReference type="ARBA" id="ARBA00004196"/>
    </source>
</evidence>
<evidence type="ECO:0000313" key="5">
    <source>
        <dbReference type="EMBL" id="AUX20715.1"/>
    </source>
</evidence>
<dbReference type="PROSITE" id="PS51257">
    <property type="entry name" value="PROKAR_LIPOPROTEIN"/>
    <property type="match status" value="1"/>
</dbReference>
<feature type="signal peptide" evidence="3">
    <location>
        <begin position="1"/>
        <end position="22"/>
    </location>
</feature>
<evidence type="ECO:0000259" key="4">
    <source>
        <dbReference type="Pfam" id="PF13407"/>
    </source>
</evidence>
<gene>
    <name evidence="5" type="ORF">SOCEGT47_011880</name>
</gene>
<sequence>MTRIGRCRAAALGLALTTAACGAGDAREGTGAASIKRTPVPANEFTPVELEATIDNLVAEINRSSIEPMHMTVLLKTLTTFFAPIATGAHRAMGEIGVTGNVVGAFEQTGDQQKAMELQNQQIEQAVADGAEGIGISPFGDATVAVIDEAVAKGVHVVTLDTDLDGSERAIYVGTLNHAGERFNLGLDVVPADKVDAYNDFLASIGATQ</sequence>
<dbReference type="InterPro" id="IPR025997">
    <property type="entry name" value="SBP_2_dom"/>
</dbReference>
<keyword evidence="3" id="KW-0732">Signal</keyword>
<dbReference type="OrthoDB" id="5491506at2"/>
<name>A0A4P2PVA7_SORCE</name>
<comment type="similarity">
    <text evidence="2">Belongs to the bacterial solute-binding protein 2 family.</text>
</comment>
<dbReference type="EMBL" id="CP012670">
    <property type="protein sequence ID" value="AUX20715.1"/>
    <property type="molecule type" value="Genomic_DNA"/>
</dbReference>
<dbReference type="PANTHER" id="PTHR30036">
    <property type="entry name" value="D-XYLOSE-BINDING PERIPLASMIC PROTEIN"/>
    <property type="match status" value="1"/>
</dbReference>
<proteinExistence type="inferred from homology"/>
<reference evidence="5 6" key="1">
    <citation type="submission" date="2015-09" db="EMBL/GenBank/DDBJ databases">
        <title>Sorangium comparison.</title>
        <authorList>
            <person name="Zaburannyi N."/>
            <person name="Bunk B."/>
            <person name="Overmann J."/>
            <person name="Mueller R."/>
        </authorList>
    </citation>
    <scope>NUCLEOTIDE SEQUENCE [LARGE SCALE GENOMIC DNA]</scope>
    <source>
        <strain evidence="5 6">So ceGT47</strain>
    </source>
</reference>
<dbReference type="Pfam" id="PF13407">
    <property type="entry name" value="Peripla_BP_4"/>
    <property type="match status" value="1"/>
</dbReference>
<dbReference type="Proteomes" id="UP000295781">
    <property type="component" value="Chromosome"/>
</dbReference>
<dbReference type="GO" id="GO:0030246">
    <property type="term" value="F:carbohydrate binding"/>
    <property type="evidence" value="ECO:0007669"/>
    <property type="project" value="TreeGrafter"/>
</dbReference>
<dbReference type="SUPFAM" id="SSF53822">
    <property type="entry name" value="Periplasmic binding protein-like I"/>
    <property type="match status" value="1"/>
</dbReference>
<dbReference type="PANTHER" id="PTHR30036:SF7">
    <property type="entry name" value="ABC TRANSPORTER PERIPLASMIC-BINDING PROTEIN YPHF"/>
    <property type="match status" value="1"/>
</dbReference>
<dbReference type="RefSeq" id="WP_129346079.1">
    <property type="nucleotide sequence ID" value="NZ_CP012670.1"/>
</dbReference>
<dbReference type="AlphaFoldDB" id="A0A4P2PVA7"/>